<evidence type="ECO:0000313" key="2">
    <source>
        <dbReference type="Proteomes" id="UP000626554"/>
    </source>
</evidence>
<name>A0ABX2Q036_9BACT</name>
<dbReference type="EMBL" id="JABKAV010000003">
    <property type="protein sequence ID" value="NVO83642.1"/>
    <property type="molecule type" value="Genomic_DNA"/>
</dbReference>
<evidence type="ECO:0000313" key="1">
    <source>
        <dbReference type="EMBL" id="NVO83642.1"/>
    </source>
</evidence>
<keyword evidence="2" id="KW-1185">Reference proteome</keyword>
<dbReference type="RefSeq" id="WP_176897482.1">
    <property type="nucleotide sequence ID" value="NZ_JABKAV010000003.1"/>
</dbReference>
<sequence length="86" mass="9262">MAEVQGQLRQLQQRFAGAALPEAARQKLIKLTETAAVKAEGLTKKDWQNWIIGGFVSSITGLALNPTQASEVLKLVKTAFGGLLLQ</sequence>
<dbReference type="Proteomes" id="UP000626554">
    <property type="component" value="Unassembled WGS sequence"/>
</dbReference>
<protein>
    <submittedName>
        <fullName evidence="1">Uncharacterized protein</fullName>
    </submittedName>
</protein>
<reference evidence="1 2" key="1">
    <citation type="submission" date="2020-05" db="EMBL/GenBank/DDBJ databases">
        <title>Hymenobacter terrestris sp. nov. and Hymenobacter lapidiphilus sp. nov., isolated from regoliths in Antarctica.</title>
        <authorList>
            <person name="Sedlacek I."/>
            <person name="Pantucek R."/>
            <person name="Zeman M."/>
            <person name="Holochova P."/>
            <person name="Kralova S."/>
            <person name="Stankova E."/>
            <person name="Sedo O."/>
            <person name="Micenkova L."/>
            <person name="Svec P."/>
            <person name="Gupta V."/>
            <person name="Sood U."/>
            <person name="Korpole U.S."/>
            <person name="Lal R."/>
        </authorList>
    </citation>
    <scope>NUCLEOTIDE SEQUENCE [LARGE SCALE GENOMIC DNA]</scope>
    <source>
        <strain evidence="1 2">P5252</strain>
    </source>
</reference>
<accession>A0ABX2Q036</accession>
<proteinExistence type="predicted"/>
<gene>
    <name evidence="1" type="ORF">HW556_01990</name>
</gene>
<organism evidence="1 2">
    <name type="scientific">Hymenobacter terrestris</name>
    <dbReference type="NCBI Taxonomy" id="2748310"/>
    <lineage>
        <taxon>Bacteria</taxon>
        <taxon>Pseudomonadati</taxon>
        <taxon>Bacteroidota</taxon>
        <taxon>Cytophagia</taxon>
        <taxon>Cytophagales</taxon>
        <taxon>Hymenobacteraceae</taxon>
        <taxon>Hymenobacter</taxon>
    </lineage>
</organism>
<comment type="caution">
    <text evidence="1">The sequence shown here is derived from an EMBL/GenBank/DDBJ whole genome shotgun (WGS) entry which is preliminary data.</text>
</comment>